<evidence type="ECO:0000313" key="2">
    <source>
        <dbReference type="Proteomes" id="UP001060215"/>
    </source>
</evidence>
<organism evidence="1 2">
    <name type="scientific">Camellia lanceoleosa</name>
    <dbReference type="NCBI Taxonomy" id="1840588"/>
    <lineage>
        <taxon>Eukaryota</taxon>
        <taxon>Viridiplantae</taxon>
        <taxon>Streptophyta</taxon>
        <taxon>Embryophyta</taxon>
        <taxon>Tracheophyta</taxon>
        <taxon>Spermatophyta</taxon>
        <taxon>Magnoliopsida</taxon>
        <taxon>eudicotyledons</taxon>
        <taxon>Gunneridae</taxon>
        <taxon>Pentapetalae</taxon>
        <taxon>asterids</taxon>
        <taxon>Ericales</taxon>
        <taxon>Theaceae</taxon>
        <taxon>Camellia</taxon>
    </lineage>
</organism>
<name>A0ACC0IYA0_9ERIC</name>
<evidence type="ECO:0000313" key="1">
    <source>
        <dbReference type="EMBL" id="KAI8030670.1"/>
    </source>
</evidence>
<protein>
    <submittedName>
        <fullName evidence="1">SKP1-like protein 1B</fullName>
    </submittedName>
</protein>
<gene>
    <name evidence="1" type="ORF">LOK49_LG01G00485</name>
</gene>
<keyword evidence="2" id="KW-1185">Reference proteome</keyword>
<dbReference type="EMBL" id="CM045758">
    <property type="protein sequence ID" value="KAI8030670.1"/>
    <property type="molecule type" value="Genomic_DNA"/>
</dbReference>
<proteinExistence type="predicted"/>
<dbReference type="Proteomes" id="UP001060215">
    <property type="component" value="Chromosome 1"/>
</dbReference>
<comment type="caution">
    <text evidence="1">The sequence shown here is derived from an EMBL/GenBank/DDBJ whole genome shotgun (WGS) entry which is preliminary data.</text>
</comment>
<accession>A0ACC0IYA0</accession>
<sequence length="82" mass="9278">MFASSSFSPSSSSEKSFTLKSSDNKEFILKESIAIQFETIKRIIEDEESTITMIPLLNVDSETLTMAIDYYSKHTDSKKISE</sequence>
<reference evidence="1 2" key="1">
    <citation type="journal article" date="2022" name="Plant J.">
        <title>Chromosome-level genome of Camellia lanceoleosa provides a valuable resource for understanding genome evolution and self-incompatibility.</title>
        <authorList>
            <person name="Gong W."/>
            <person name="Xiao S."/>
            <person name="Wang L."/>
            <person name="Liao Z."/>
            <person name="Chang Y."/>
            <person name="Mo W."/>
            <person name="Hu G."/>
            <person name="Li W."/>
            <person name="Zhao G."/>
            <person name="Zhu H."/>
            <person name="Hu X."/>
            <person name="Ji K."/>
            <person name="Xiang X."/>
            <person name="Song Q."/>
            <person name="Yuan D."/>
            <person name="Jin S."/>
            <person name="Zhang L."/>
        </authorList>
    </citation>
    <scope>NUCLEOTIDE SEQUENCE [LARGE SCALE GENOMIC DNA]</scope>
    <source>
        <strain evidence="1">SQ_2022a</strain>
    </source>
</reference>